<dbReference type="OrthoDB" id="722566at2759"/>
<dbReference type="KEGG" id="pfy:PFICI_15099"/>
<dbReference type="PROSITE" id="PS50181">
    <property type="entry name" value="FBOX"/>
    <property type="match status" value="1"/>
</dbReference>
<feature type="region of interest" description="Disordered" evidence="3">
    <location>
        <begin position="221"/>
        <end position="245"/>
    </location>
</feature>
<dbReference type="InterPro" id="IPR045048">
    <property type="entry name" value="FBXO31/39"/>
</dbReference>
<gene>
    <name evidence="5" type="ORF">PFICI_15099</name>
</gene>
<evidence type="ECO:0000256" key="1">
    <source>
        <dbReference type="ARBA" id="ARBA00004906"/>
    </source>
</evidence>
<keyword evidence="2" id="KW-0833">Ubl conjugation pathway</keyword>
<dbReference type="UniPathway" id="UPA00143"/>
<proteinExistence type="predicted"/>
<sequence length="527" mass="59731">MSFAATVRSTHVLADHLHMPVGKLFGGLPAGVMADAAMTHDTLSATMQERDRLVEERPIANTSRYGNDTSEPALSSFEMLPSELIDTILGYLSPLELSDMRQVCKALHSHADSDFHWQRHVWANLPGNPITTPYPFNTFRELYACHDPFWFIPKNKLWFSDRGLTGQMIMVQYDQRRGVIEGYQLVAVSTVSRREAWSTSTGAVAEIEHFEPQVKLHKDKPVLKLSPPDRRRDTESAESSPKRDFFPAQPMMLDIDTDPRVGEVVLAKPLSGLLEANVPDAFPYGYVWPPPAIPADHRVGAQAAGVFPISSQRLEVASPGNWAPHSRSEASDQTFRIRRWMEWMRSGLGLRLGEETVTWSTLDPYWYTPTKEKPWRGIWVGDYNVHKCEFLLIHQPDSEEGETPAFERKPDETDEEFNARFLHERVHQGSLEAIKLTGDTNVPRGERTFIAPNLGELGLVGVEDREPFAGSRVVKSKGHIAHDGFINDTYTRSQLILISPNRLAQYWIDFGHISYYERVDIDRFVAP</sequence>
<dbReference type="Proteomes" id="UP000030651">
    <property type="component" value="Unassembled WGS sequence"/>
</dbReference>
<evidence type="ECO:0000259" key="4">
    <source>
        <dbReference type="PROSITE" id="PS50181"/>
    </source>
</evidence>
<dbReference type="AlphaFoldDB" id="W3WH81"/>
<dbReference type="InParanoid" id="W3WH81"/>
<dbReference type="Gene3D" id="1.20.1280.50">
    <property type="match status" value="1"/>
</dbReference>
<dbReference type="PANTHER" id="PTHR10706:SF130">
    <property type="entry name" value="F-BOX ONLY PROTEIN 31"/>
    <property type="match status" value="1"/>
</dbReference>
<dbReference type="SMART" id="SM00256">
    <property type="entry name" value="FBOX"/>
    <property type="match status" value="1"/>
</dbReference>
<feature type="domain" description="F-box" evidence="4">
    <location>
        <begin position="74"/>
        <end position="120"/>
    </location>
</feature>
<dbReference type="eggNOG" id="ENOG502S1WE">
    <property type="taxonomic scope" value="Eukaryota"/>
</dbReference>
<protein>
    <recommendedName>
        <fullName evidence="4">F-box domain-containing protein</fullName>
    </recommendedName>
</protein>
<comment type="pathway">
    <text evidence="1">Protein modification; protein ubiquitination.</text>
</comment>
<dbReference type="STRING" id="1229662.W3WH81"/>
<dbReference type="EMBL" id="KI912123">
    <property type="protein sequence ID" value="ETS73154.1"/>
    <property type="molecule type" value="Genomic_DNA"/>
</dbReference>
<dbReference type="RefSeq" id="XP_007841871.1">
    <property type="nucleotide sequence ID" value="XM_007843680.1"/>
</dbReference>
<organism evidence="5 6">
    <name type="scientific">Pestalotiopsis fici (strain W106-1 / CGMCC3.15140)</name>
    <dbReference type="NCBI Taxonomy" id="1229662"/>
    <lineage>
        <taxon>Eukaryota</taxon>
        <taxon>Fungi</taxon>
        <taxon>Dikarya</taxon>
        <taxon>Ascomycota</taxon>
        <taxon>Pezizomycotina</taxon>
        <taxon>Sordariomycetes</taxon>
        <taxon>Xylariomycetidae</taxon>
        <taxon>Amphisphaeriales</taxon>
        <taxon>Sporocadaceae</taxon>
        <taxon>Pestalotiopsis</taxon>
    </lineage>
</organism>
<evidence type="ECO:0000256" key="2">
    <source>
        <dbReference type="ARBA" id="ARBA00022786"/>
    </source>
</evidence>
<dbReference type="OMA" id="HPCWFIP"/>
<dbReference type="SUPFAM" id="SSF81383">
    <property type="entry name" value="F-box domain"/>
    <property type="match status" value="1"/>
</dbReference>
<dbReference type="GeneID" id="19280112"/>
<dbReference type="InterPro" id="IPR036047">
    <property type="entry name" value="F-box-like_dom_sf"/>
</dbReference>
<dbReference type="Pfam" id="PF12014">
    <property type="entry name" value="Cyclin_D1_bind"/>
    <property type="match status" value="1"/>
</dbReference>
<keyword evidence="6" id="KW-1185">Reference proteome</keyword>
<dbReference type="HOGENOM" id="CLU_020076_1_0_1"/>
<evidence type="ECO:0000313" key="5">
    <source>
        <dbReference type="EMBL" id="ETS73154.1"/>
    </source>
</evidence>
<dbReference type="InterPro" id="IPR001810">
    <property type="entry name" value="F-box_dom"/>
</dbReference>
<evidence type="ECO:0000313" key="6">
    <source>
        <dbReference type="Proteomes" id="UP000030651"/>
    </source>
</evidence>
<accession>W3WH81</accession>
<dbReference type="Pfam" id="PF12937">
    <property type="entry name" value="F-box-like"/>
    <property type="match status" value="1"/>
</dbReference>
<evidence type="ECO:0000256" key="3">
    <source>
        <dbReference type="SAM" id="MobiDB-lite"/>
    </source>
</evidence>
<dbReference type="PANTHER" id="PTHR10706">
    <property type="entry name" value="F-BOX FAMILY PROTEIN"/>
    <property type="match status" value="1"/>
</dbReference>
<dbReference type="GO" id="GO:0016567">
    <property type="term" value="P:protein ubiquitination"/>
    <property type="evidence" value="ECO:0007669"/>
    <property type="project" value="UniProtKB-UniPathway"/>
</dbReference>
<name>W3WH81_PESFW</name>
<reference evidence="6" key="1">
    <citation type="journal article" date="2015" name="BMC Genomics">
        <title>Genomic and transcriptomic analysis of the endophytic fungus Pestalotiopsis fici reveals its lifestyle and high potential for synthesis of natural products.</title>
        <authorList>
            <person name="Wang X."/>
            <person name="Zhang X."/>
            <person name="Liu L."/>
            <person name="Xiang M."/>
            <person name="Wang W."/>
            <person name="Sun X."/>
            <person name="Che Y."/>
            <person name="Guo L."/>
            <person name="Liu G."/>
            <person name="Guo L."/>
            <person name="Wang C."/>
            <person name="Yin W.B."/>
            <person name="Stadler M."/>
            <person name="Zhang X."/>
            <person name="Liu X."/>
        </authorList>
    </citation>
    <scope>NUCLEOTIDE SEQUENCE [LARGE SCALE GENOMIC DNA]</scope>
    <source>
        <strain evidence="6">W106-1 / CGMCC3.15140</strain>
    </source>
</reference>